<dbReference type="CDD" id="cd02150">
    <property type="entry name" value="nitroreductase"/>
    <property type="match status" value="1"/>
</dbReference>
<protein>
    <submittedName>
        <fullName evidence="4">Nitroreductase</fullName>
    </submittedName>
</protein>
<dbReference type="GO" id="GO:0016491">
    <property type="term" value="F:oxidoreductase activity"/>
    <property type="evidence" value="ECO:0007669"/>
    <property type="project" value="UniProtKB-KW"/>
</dbReference>
<evidence type="ECO:0000313" key="5">
    <source>
        <dbReference type="Proteomes" id="UP000198771"/>
    </source>
</evidence>
<evidence type="ECO:0000256" key="1">
    <source>
        <dbReference type="ARBA" id="ARBA00007118"/>
    </source>
</evidence>
<evidence type="ECO:0000256" key="2">
    <source>
        <dbReference type="ARBA" id="ARBA00023002"/>
    </source>
</evidence>
<evidence type="ECO:0000259" key="3">
    <source>
        <dbReference type="Pfam" id="PF00881"/>
    </source>
</evidence>
<dbReference type="OrthoDB" id="9798230at2"/>
<dbReference type="Pfam" id="PF00881">
    <property type="entry name" value="Nitroreductase"/>
    <property type="match status" value="2"/>
</dbReference>
<dbReference type="PANTHER" id="PTHR43673">
    <property type="entry name" value="NAD(P)H NITROREDUCTASE YDGI-RELATED"/>
    <property type="match status" value="1"/>
</dbReference>
<feature type="domain" description="Nitroreductase" evidence="3">
    <location>
        <begin position="69"/>
        <end position="149"/>
    </location>
</feature>
<proteinExistence type="inferred from homology"/>
<sequence length="170" mass="19141">MDLFEALHTRRSIRKFDPNKQVSDEDLNKILGAAMIAPSAGNAQPWHFVVVTDLVLKEELSRIHPYIGMLRDAPMGIVVCAELALEKYPGYWVQDLAAAVQNLLLAARGLGLGTVWTGVCPIQERMDAVRRILQLPAGIEPHAVVPLGWPLQEFKLQDRFKEERVHRNGW</sequence>
<dbReference type="Proteomes" id="UP000198771">
    <property type="component" value="Unassembled WGS sequence"/>
</dbReference>
<evidence type="ECO:0000313" key="4">
    <source>
        <dbReference type="EMBL" id="SDB04781.1"/>
    </source>
</evidence>
<dbReference type="InterPro" id="IPR029479">
    <property type="entry name" value="Nitroreductase"/>
</dbReference>
<dbReference type="SUPFAM" id="SSF55469">
    <property type="entry name" value="FMN-dependent nitroreductase-like"/>
    <property type="match status" value="1"/>
</dbReference>
<dbReference type="RefSeq" id="WP_092116372.1">
    <property type="nucleotide sequence ID" value="NZ_FMXO01000001.1"/>
</dbReference>
<name>A0A1G6A8P3_9BACT</name>
<dbReference type="STRING" id="617002.SAMN05660653_00237"/>
<keyword evidence="2" id="KW-0560">Oxidoreductase</keyword>
<dbReference type="PANTHER" id="PTHR43673:SF10">
    <property type="entry name" value="NADH DEHYDROGENASE_NAD(P)H NITROREDUCTASE XCC3605-RELATED"/>
    <property type="match status" value="1"/>
</dbReference>
<dbReference type="Gene3D" id="3.40.109.10">
    <property type="entry name" value="NADH Oxidase"/>
    <property type="match status" value="1"/>
</dbReference>
<dbReference type="InterPro" id="IPR000415">
    <property type="entry name" value="Nitroreductase-like"/>
</dbReference>
<reference evidence="4 5" key="1">
    <citation type="submission" date="2016-10" db="EMBL/GenBank/DDBJ databases">
        <authorList>
            <person name="de Groot N.N."/>
        </authorList>
    </citation>
    <scope>NUCLEOTIDE SEQUENCE [LARGE SCALE GENOMIC DNA]</scope>
    <source>
        <strain evidence="4 5">ASO4-2</strain>
    </source>
</reference>
<dbReference type="AlphaFoldDB" id="A0A1G6A8P3"/>
<comment type="similarity">
    <text evidence="1">Belongs to the nitroreductase family.</text>
</comment>
<organism evidence="4 5">
    <name type="scientific">Desulfonatronum thiosulfatophilum</name>
    <dbReference type="NCBI Taxonomy" id="617002"/>
    <lineage>
        <taxon>Bacteria</taxon>
        <taxon>Pseudomonadati</taxon>
        <taxon>Thermodesulfobacteriota</taxon>
        <taxon>Desulfovibrionia</taxon>
        <taxon>Desulfovibrionales</taxon>
        <taxon>Desulfonatronaceae</taxon>
        <taxon>Desulfonatronum</taxon>
    </lineage>
</organism>
<accession>A0A1G6A8P3</accession>
<dbReference type="EMBL" id="FMXO01000001">
    <property type="protein sequence ID" value="SDB04781.1"/>
    <property type="molecule type" value="Genomic_DNA"/>
</dbReference>
<gene>
    <name evidence="4" type="ORF">SAMN05660653_00237</name>
</gene>
<keyword evidence="5" id="KW-1185">Reference proteome</keyword>
<feature type="domain" description="Nitroreductase" evidence="3">
    <location>
        <begin position="9"/>
        <end position="61"/>
    </location>
</feature>